<keyword evidence="1" id="KW-0472">Membrane</keyword>
<feature type="transmembrane region" description="Helical" evidence="1">
    <location>
        <begin position="52"/>
        <end position="71"/>
    </location>
</feature>
<dbReference type="STRING" id="762983.HMPREF9444_01832"/>
<dbReference type="HOGENOM" id="CLU_020957_1_0_6"/>
<dbReference type="AlphaFoldDB" id="E8LM53"/>
<feature type="transmembrane region" description="Helical" evidence="1">
    <location>
        <begin position="253"/>
        <end position="274"/>
    </location>
</feature>
<feature type="transmembrane region" description="Helical" evidence="1">
    <location>
        <begin position="200"/>
        <end position="219"/>
    </location>
</feature>
<feature type="transmembrane region" description="Helical" evidence="1">
    <location>
        <begin position="462"/>
        <end position="481"/>
    </location>
</feature>
<keyword evidence="3" id="KW-1185">Reference proteome</keyword>
<name>E8LM53_SUCHY</name>
<keyword evidence="1" id="KW-0812">Transmembrane</keyword>
<dbReference type="eggNOG" id="COG2252">
    <property type="taxonomic scope" value="Bacteria"/>
</dbReference>
<feature type="transmembrane region" description="Helical" evidence="1">
    <location>
        <begin position="115"/>
        <end position="135"/>
    </location>
</feature>
<feature type="transmembrane region" description="Helical" evidence="1">
    <location>
        <begin position="433"/>
        <end position="455"/>
    </location>
</feature>
<dbReference type="OrthoDB" id="3320984at2"/>
<reference evidence="2 3" key="1">
    <citation type="submission" date="2011-01" db="EMBL/GenBank/DDBJ databases">
        <authorList>
            <person name="Weinstock G."/>
            <person name="Sodergren E."/>
            <person name="Clifton S."/>
            <person name="Fulton L."/>
            <person name="Fulton B."/>
            <person name="Courtney L."/>
            <person name="Fronick C."/>
            <person name="Harrison M."/>
            <person name="Strong C."/>
            <person name="Farmer C."/>
            <person name="Delahaunty K."/>
            <person name="Markovic C."/>
            <person name="Hall O."/>
            <person name="Minx P."/>
            <person name="Tomlinson C."/>
            <person name="Mitreva M."/>
            <person name="Hou S."/>
            <person name="Chen J."/>
            <person name="Wollam A."/>
            <person name="Pepin K.H."/>
            <person name="Johnson M."/>
            <person name="Bhonagiri V."/>
            <person name="Zhang X."/>
            <person name="Suruliraj S."/>
            <person name="Warren W."/>
            <person name="Chinwalla A."/>
            <person name="Mardis E.R."/>
            <person name="Wilson R.K."/>
        </authorList>
    </citation>
    <scope>NUCLEOTIDE SEQUENCE [LARGE SCALE GENOMIC DNA]</scope>
    <source>
        <strain evidence="3">DSM 22608 / JCM 16073 / KCTC 15190 / YIT 12066</strain>
    </source>
</reference>
<feature type="transmembrane region" description="Helical" evidence="1">
    <location>
        <begin position="487"/>
        <end position="507"/>
    </location>
</feature>
<feature type="transmembrane region" description="Helical" evidence="1">
    <location>
        <begin position="147"/>
        <end position="163"/>
    </location>
</feature>
<feature type="transmembrane region" description="Helical" evidence="1">
    <location>
        <begin position="169"/>
        <end position="188"/>
    </location>
</feature>
<evidence type="ECO:0000256" key="1">
    <source>
        <dbReference type="SAM" id="Phobius"/>
    </source>
</evidence>
<dbReference type="EMBL" id="AEVO01000130">
    <property type="protein sequence ID" value="EFY06388.1"/>
    <property type="molecule type" value="Genomic_DNA"/>
</dbReference>
<dbReference type="PANTHER" id="PTHR31610">
    <property type="entry name" value="SLR0360 PROTEIN"/>
    <property type="match status" value="1"/>
</dbReference>
<feature type="transmembrane region" description="Helical" evidence="1">
    <location>
        <begin position="352"/>
        <end position="374"/>
    </location>
</feature>
<sequence>MSENQKIKLWVSGDLNAFFGLFTNVLLNTIVLTGLCLYVVQIPSETVFGRVLPALGIALPFGNIIYAFMAYKLAKKEGRSDVTALPYGPSVPHMFIVVFVVMLPTVLLYKDWVLAWKLGLIWCVLIGLIVLLGVLIGPTIRKYTPRAAMLGSLAGVALTYIAMRPVFQIYEAAWIGIICFMIILLNWVGGVRLPFNIPGGLGVVIVGSFLAWGATFLGFSNIMDPGQVTASLSNFAFYFPSFSFDVLSVPSELVWPLLVSAIPLGILNFTEILNNVESANAAGDKYNLRFIMAADGIGAILGGFLGSPFPPAVYIGHPGWKAMGGRIGYSMVTGIVMAILCFFGLTSLLLSVIPLVAIIPILLFIGLVIGAQAFQVSPKRHAPAIILALIPNVAEWLKTQVDGALSAAAVNTVSIPDEIIASMNSGGVLYNGIVSAGGGGILAGMILAAIAVFIIERAFHWAAVYAVAGCVLSFFGFIHGTSLAFNASPAVSFGYALSAVVFILMAIKESKERPLSWAPVSEEEN</sequence>
<feature type="transmembrane region" description="Helical" evidence="1">
    <location>
        <begin position="21"/>
        <end position="40"/>
    </location>
</feature>
<evidence type="ECO:0000313" key="3">
    <source>
        <dbReference type="Proteomes" id="UP000018458"/>
    </source>
</evidence>
<accession>E8LM53</accession>
<dbReference type="PANTHER" id="PTHR31610:SF0">
    <property type="entry name" value="SLC26A_SULP TRANSPORTER DOMAIN-CONTAINING PROTEIN"/>
    <property type="match status" value="1"/>
</dbReference>
<gene>
    <name evidence="2" type="ORF">HMPREF9444_01832</name>
</gene>
<feature type="transmembrane region" description="Helical" evidence="1">
    <location>
        <begin position="327"/>
        <end position="345"/>
    </location>
</feature>
<dbReference type="Proteomes" id="UP000018458">
    <property type="component" value="Unassembled WGS sequence"/>
</dbReference>
<proteinExistence type="predicted"/>
<keyword evidence="1" id="KW-1133">Transmembrane helix</keyword>
<protein>
    <submittedName>
        <fullName evidence="2">Putative permease</fullName>
    </submittedName>
</protein>
<feature type="transmembrane region" description="Helical" evidence="1">
    <location>
        <begin position="91"/>
        <end position="109"/>
    </location>
</feature>
<organism evidence="2 3">
    <name type="scientific">Succinatimonas hippei (strain DSM 22608 / JCM 16073 / KCTC 15190 / YIT 12066)</name>
    <dbReference type="NCBI Taxonomy" id="762983"/>
    <lineage>
        <taxon>Bacteria</taxon>
        <taxon>Pseudomonadati</taxon>
        <taxon>Pseudomonadota</taxon>
        <taxon>Gammaproteobacteria</taxon>
        <taxon>Aeromonadales</taxon>
        <taxon>Succinivibrionaceae</taxon>
        <taxon>Succinatimonas</taxon>
    </lineage>
</organism>
<feature type="transmembrane region" description="Helical" evidence="1">
    <location>
        <begin position="286"/>
        <end position="307"/>
    </location>
</feature>
<comment type="caution">
    <text evidence="2">The sequence shown here is derived from an EMBL/GenBank/DDBJ whole genome shotgun (WGS) entry which is preliminary data.</text>
</comment>
<dbReference type="RefSeq" id="WP_009143989.1">
    <property type="nucleotide sequence ID" value="NZ_GL831058.1"/>
</dbReference>
<evidence type="ECO:0000313" key="2">
    <source>
        <dbReference type="EMBL" id="EFY06388.1"/>
    </source>
</evidence>